<evidence type="ECO:0000256" key="1">
    <source>
        <dbReference type="SAM" id="Phobius"/>
    </source>
</evidence>
<evidence type="ECO:0000313" key="3">
    <source>
        <dbReference type="Proteomes" id="UP000275076"/>
    </source>
</evidence>
<sequence>MKLSALAKFISGGYEALLAIPLIGGSIVFFSGYSVLGIALTLHIITFIIAYVYRTAKTPSVFGIITSLIAGIPVIGWLLHTITAILLLVSAVSDNRRG</sequence>
<keyword evidence="1" id="KW-0472">Membrane</keyword>
<dbReference type="Proteomes" id="UP000275076">
    <property type="component" value="Unassembled WGS sequence"/>
</dbReference>
<dbReference type="OrthoDB" id="1925744at2"/>
<dbReference type="AlphaFoldDB" id="A0A3R9QPF9"/>
<keyword evidence="1" id="KW-0812">Transmembrane</keyword>
<name>A0A3R9QPF9_9BACI</name>
<proteinExistence type="predicted"/>
<comment type="caution">
    <text evidence="2">The sequence shown here is derived from an EMBL/GenBank/DDBJ whole genome shotgun (WGS) entry which is preliminary data.</text>
</comment>
<dbReference type="EMBL" id="RBVX01000001">
    <property type="protein sequence ID" value="RSL35386.1"/>
    <property type="molecule type" value="Genomic_DNA"/>
</dbReference>
<reference evidence="2 3" key="1">
    <citation type="submission" date="2018-10" db="EMBL/GenBank/DDBJ databases">
        <title>Draft genome sequence of Bacillus salarius IM0101, isolated from a hypersaline soil in Inner Mongolia, China.</title>
        <authorList>
            <person name="Yamprayoonswat W."/>
            <person name="Boonvisut S."/>
            <person name="Jumpathong W."/>
            <person name="Sittihan S."/>
            <person name="Ruangsuj P."/>
            <person name="Wanthongcharoen S."/>
            <person name="Thongpramul N."/>
            <person name="Pimmason S."/>
            <person name="Yu B."/>
            <person name="Yasawong M."/>
        </authorList>
    </citation>
    <scope>NUCLEOTIDE SEQUENCE [LARGE SCALE GENOMIC DNA]</scope>
    <source>
        <strain evidence="2 3">IM0101</strain>
    </source>
</reference>
<keyword evidence="3" id="KW-1185">Reference proteome</keyword>
<feature type="transmembrane region" description="Helical" evidence="1">
    <location>
        <begin position="36"/>
        <end position="53"/>
    </location>
</feature>
<dbReference type="RefSeq" id="WP_125553961.1">
    <property type="nucleotide sequence ID" value="NZ_RBVX01000001.1"/>
</dbReference>
<feature type="transmembrane region" description="Helical" evidence="1">
    <location>
        <begin position="12"/>
        <end position="30"/>
    </location>
</feature>
<organism evidence="2 3">
    <name type="scientific">Salibacterium salarium</name>
    <dbReference type="NCBI Taxonomy" id="284579"/>
    <lineage>
        <taxon>Bacteria</taxon>
        <taxon>Bacillati</taxon>
        <taxon>Bacillota</taxon>
        <taxon>Bacilli</taxon>
        <taxon>Bacillales</taxon>
        <taxon>Bacillaceae</taxon>
    </lineage>
</organism>
<feature type="transmembrane region" description="Helical" evidence="1">
    <location>
        <begin position="65"/>
        <end position="92"/>
    </location>
</feature>
<protein>
    <submittedName>
        <fullName evidence="2">Uncharacterized protein</fullName>
    </submittedName>
</protein>
<keyword evidence="1" id="KW-1133">Transmembrane helix</keyword>
<gene>
    <name evidence="2" type="ORF">D7Z54_02140</name>
</gene>
<evidence type="ECO:0000313" key="2">
    <source>
        <dbReference type="EMBL" id="RSL35386.1"/>
    </source>
</evidence>
<accession>A0A3R9QPF9</accession>